<feature type="transmembrane region" description="Helical" evidence="6">
    <location>
        <begin position="45"/>
        <end position="65"/>
    </location>
</feature>
<comment type="caution">
    <text evidence="8">The sequence shown here is derived from an EMBL/GenBank/DDBJ whole genome shotgun (WGS) entry which is preliminary data.</text>
</comment>
<dbReference type="PANTHER" id="PTHR12677">
    <property type="entry name" value="GOLGI APPARATUS MEMBRANE PROTEIN TVP38-RELATED"/>
    <property type="match status" value="1"/>
</dbReference>
<dbReference type="GO" id="GO:0005886">
    <property type="term" value="C:plasma membrane"/>
    <property type="evidence" value="ECO:0007669"/>
    <property type="project" value="UniProtKB-SubCell"/>
</dbReference>
<dbReference type="InterPro" id="IPR015414">
    <property type="entry name" value="TMEM64"/>
</dbReference>
<evidence type="ECO:0000313" key="9">
    <source>
        <dbReference type="Proteomes" id="UP000031563"/>
    </source>
</evidence>
<sequence>MTWMPANPVLAFVISIILNILIAVSGVLPSAFITAANVAFFGFEIGLLVSIAGEAAGAVVSFVLYRKGLQKLRVKLKHRLLMKLQQTKGAEAIGLVLLLRVLPFVPSGFVTLAAAYSQMGLLSFSLASTLGKVPSLTIEAYSVQQVLKLTVEWQIILVLFIMVVYVVYRTWKRSE</sequence>
<comment type="subcellular location">
    <subcellularLocation>
        <location evidence="1 6">Cell membrane</location>
        <topology evidence="1 6">Multi-pass membrane protein</topology>
    </subcellularLocation>
</comment>
<feature type="transmembrane region" description="Helical" evidence="6">
    <location>
        <begin position="92"/>
        <end position="116"/>
    </location>
</feature>
<dbReference type="Proteomes" id="UP000031563">
    <property type="component" value="Unassembled WGS sequence"/>
</dbReference>
<keyword evidence="5 6" id="KW-0472">Membrane</keyword>
<dbReference type="AlphaFoldDB" id="A0A0F5HN07"/>
<dbReference type="Pfam" id="PF09335">
    <property type="entry name" value="VTT_dom"/>
    <property type="match status" value="1"/>
</dbReference>
<dbReference type="RefSeq" id="WP_052725908.1">
    <property type="nucleotide sequence ID" value="NZ_JWIR02000048.1"/>
</dbReference>
<keyword evidence="9" id="KW-1185">Reference proteome</keyword>
<dbReference type="EMBL" id="JWIR02000048">
    <property type="protein sequence ID" value="KKB38174.1"/>
    <property type="molecule type" value="Genomic_DNA"/>
</dbReference>
<feature type="transmembrane region" description="Helical" evidence="6">
    <location>
        <begin position="9"/>
        <end position="33"/>
    </location>
</feature>
<dbReference type="PANTHER" id="PTHR12677:SF55">
    <property type="entry name" value="UNDECAPRENYL PHOSPHATE TRANSPORTER SAOUHSC_00901-RELATED"/>
    <property type="match status" value="1"/>
</dbReference>
<gene>
    <name evidence="8" type="ORF">QY95_02629</name>
</gene>
<accession>A0A0F5HN07</accession>
<comment type="similarity">
    <text evidence="6">Belongs to the TVP38/TMEM64 family.</text>
</comment>
<comment type="caution">
    <text evidence="6">Lacks conserved residue(s) required for the propagation of feature annotation.</text>
</comment>
<keyword evidence="2 6" id="KW-1003">Cell membrane</keyword>
<evidence type="ECO:0000256" key="2">
    <source>
        <dbReference type="ARBA" id="ARBA00022475"/>
    </source>
</evidence>
<reference evidence="8" key="1">
    <citation type="submission" date="2015-02" db="EMBL/GenBank/DDBJ databases">
        <title>Genome Assembly of Bacillaceae bacterium MTCC 8252.</title>
        <authorList>
            <person name="Verma A."/>
            <person name="Khatri I."/>
            <person name="Mual P."/>
            <person name="Subramanian S."/>
            <person name="Krishnamurthi S."/>
        </authorList>
    </citation>
    <scope>NUCLEOTIDE SEQUENCE [LARGE SCALE GENOMIC DNA]</scope>
    <source>
        <strain evidence="8">MTCC 8252</strain>
    </source>
</reference>
<dbReference type="InterPro" id="IPR032816">
    <property type="entry name" value="VTT_dom"/>
</dbReference>
<organism evidence="8 9">
    <name type="scientific">Bacillus thermotolerans</name>
    <name type="common">Quasibacillus thermotolerans</name>
    <dbReference type="NCBI Taxonomy" id="1221996"/>
    <lineage>
        <taxon>Bacteria</taxon>
        <taxon>Bacillati</taxon>
        <taxon>Bacillota</taxon>
        <taxon>Bacilli</taxon>
        <taxon>Bacillales</taxon>
        <taxon>Bacillaceae</taxon>
        <taxon>Bacillus</taxon>
    </lineage>
</organism>
<evidence type="ECO:0000256" key="3">
    <source>
        <dbReference type="ARBA" id="ARBA00022692"/>
    </source>
</evidence>
<name>A0A0F5HN07_BACTR</name>
<evidence type="ECO:0000256" key="5">
    <source>
        <dbReference type="ARBA" id="ARBA00023136"/>
    </source>
</evidence>
<protein>
    <recommendedName>
        <fullName evidence="6">TVP38/TMEM64 family membrane protein</fullName>
    </recommendedName>
</protein>
<evidence type="ECO:0000259" key="7">
    <source>
        <dbReference type="Pfam" id="PF09335"/>
    </source>
</evidence>
<accession>A0A0F5HXR2</accession>
<evidence type="ECO:0000256" key="6">
    <source>
        <dbReference type="RuleBase" id="RU366058"/>
    </source>
</evidence>
<dbReference type="STRING" id="1221996.QY95_02629"/>
<keyword evidence="4 6" id="KW-1133">Transmembrane helix</keyword>
<feature type="transmembrane region" description="Helical" evidence="6">
    <location>
        <begin position="153"/>
        <end position="171"/>
    </location>
</feature>
<keyword evidence="3 6" id="KW-0812">Transmembrane</keyword>
<evidence type="ECO:0000256" key="4">
    <source>
        <dbReference type="ARBA" id="ARBA00022989"/>
    </source>
</evidence>
<evidence type="ECO:0000313" key="8">
    <source>
        <dbReference type="EMBL" id="KKB38174.1"/>
    </source>
</evidence>
<proteinExistence type="inferred from homology"/>
<evidence type="ECO:0000256" key="1">
    <source>
        <dbReference type="ARBA" id="ARBA00004651"/>
    </source>
</evidence>
<feature type="domain" description="VTT" evidence="7">
    <location>
        <begin position="28"/>
        <end position="144"/>
    </location>
</feature>